<evidence type="ECO:0000313" key="2">
    <source>
        <dbReference type="EMBL" id="KAK2949004.1"/>
    </source>
</evidence>
<name>A0ABQ9XC88_9EUKA</name>
<dbReference type="EMBL" id="JARBJD010000165">
    <property type="protein sequence ID" value="KAK2949004.1"/>
    <property type="molecule type" value="Genomic_DNA"/>
</dbReference>
<proteinExistence type="predicted"/>
<evidence type="ECO:0000256" key="1">
    <source>
        <dbReference type="SAM" id="SignalP"/>
    </source>
</evidence>
<gene>
    <name evidence="2" type="ORF">BLNAU_16110</name>
</gene>
<keyword evidence="3" id="KW-1185">Reference proteome</keyword>
<comment type="caution">
    <text evidence="2">The sequence shown here is derived from an EMBL/GenBank/DDBJ whole genome shotgun (WGS) entry which is preliminary data.</text>
</comment>
<evidence type="ECO:0008006" key="4">
    <source>
        <dbReference type="Google" id="ProtNLM"/>
    </source>
</evidence>
<evidence type="ECO:0000313" key="3">
    <source>
        <dbReference type="Proteomes" id="UP001281761"/>
    </source>
</evidence>
<keyword evidence="1" id="KW-0732">Signal</keyword>
<reference evidence="2 3" key="1">
    <citation type="journal article" date="2022" name="bioRxiv">
        <title>Genomics of Preaxostyla Flagellates Illuminates Evolutionary Transitions and the Path Towards Mitochondrial Loss.</title>
        <authorList>
            <person name="Novak L.V.F."/>
            <person name="Treitli S.C."/>
            <person name="Pyrih J."/>
            <person name="Halakuc P."/>
            <person name="Pipaliya S.V."/>
            <person name="Vacek V."/>
            <person name="Brzon O."/>
            <person name="Soukal P."/>
            <person name="Eme L."/>
            <person name="Dacks J.B."/>
            <person name="Karnkowska A."/>
            <person name="Elias M."/>
            <person name="Hampl V."/>
        </authorList>
    </citation>
    <scope>NUCLEOTIDE SEQUENCE [LARGE SCALE GENOMIC DNA]</scope>
    <source>
        <strain evidence="2">NAU3</strain>
        <tissue evidence="2">Gut</tissue>
    </source>
</reference>
<dbReference type="Proteomes" id="UP001281761">
    <property type="component" value="Unassembled WGS sequence"/>
</dbReference>
<protein>
    <recommendedName>
        <fullName evidence="4">EF-hand domain-containing protein</fullName>
    </recommendedName>
</protein>
<feature type="signal peptide" evidence="1">
    <location>
        <begin position="1"/>
        <end position="22"/>
    </location>
</feature>
<sequence length="132" mass="14682">MIIWPAVAVMTSLGVLSSAVGADYLRSRGGGCCCFEWSLLVLIARGLESIDLELKVVQLILQTYLHVFDKDCRKLMSLDELAGFVNLGEGARCVERGEGENNTEWVLGLRWIFFRDSGGREGFDESFEHSTC</sequence>
<accession>A0ABQ9XC88</accession>
<feature type="chain" id="PRO_5045047371" description="EF-hand domain-containing protein" evidence="1">
    <location>
        <begin position="23"/>
        <end position="132"/>
    </location>
</feature>
<organism evidence="2 3">
    <name type="scientific">Blattamonas nauphoetae</name>
    <dbReference type="NCBI Taxonomy" id="2049346"/>
    <lineage>
        <taxon>Eukaryota</taxon>
        <taxon>Metamonada</taxon>
        <taxon>Preaxostyla</taxon>
        <taxon>Oxymonadida</taxon>
        <taxon>Blattamonas</taxon>
    </lineage>
</organism>